<sequence>MFETENRGQVGIGTLIVFIAMVLVAAIAAGVLINTAGLLQSQAQATGEETTAEVSNVFQIGKVVGSETTGNGEIDELNASVRLSSGSDAINVSKASYTIQTGGNATVVNGNEAETSGVSLISIQGLEDNSTKVLSDQNDLMVVRFQLDSLSEVSQLEESESITIVAQAPAGGSTYKQLQAPRQIKDNKSYIL</sequence>
<dbReference type="OrthoDB" id="339101at2157"/>
<feature type="transmembrane region" description="Helical" evidence="5">
    <location>
        <begin position="12"/>
        <end position="33"/>
    </location>
</feature>
<gene>
    <name evidence="6" type="ORF">EWF95_09455</name>
</gene>
<dbReference type="Proteomes" id="UP000315385">
    <property type="component" value="Unassembled WGS sequence"/>
</dbReference>
<keyword evidence="7" id="KW-1185">Reference proteome</keyword>
<evidence type="ECO:0000256" key="2">
    <source>
        <dbReference type="ARBA" id="ARBA00010256"/>
    </source>
</evidence>
<dbReference type="RefSeq" id="WP_142443806.1">
    <property type="nucleotide sequence ID" value="NZ_SESI01000002.1"/>
</dbReference>
<evidence type="ECO:0000256" key="4">
    <source>
        <dbReference type="RuleBase" id="RU361282"/>
    </source>
</evidence>
<dbReference type="Pfam" id="PF01917">
    <property type="entry name" value="Flagellin_arch-type"/>
    <property type="match status" value="1"/>
</dbReference>
<evidence type="ECO:0000256" key="5">
    <source>
        <dbReference type="SAM" id="Phobius"/>
    </source>
</evidence>
<evidence type="ECO:0000313" key="6">
    <source>
        <dbReference type="EMBL" id="TQQ80695.1"/>
    </source>
</evidence>
<dbReference type="PANTHER" id="PTHR35903">
    <property type="entry name" value="FLAGELLIN B1"/>
    <property type="match status" value="1"/>
</dbReference>
<dbReference type="EMBL" id="SESI01000002">
    <property type="protein sequence ID" value="TQQ80695.1"/>
    <property type="molecule type" value="Genomic_DNA"/>
</dbReference>
<reference evidence="6 7" key="1">
    <citation type="submission" date="2019-02" db="EMBL/GenBank/DDBJ databases">
        <title>Halonotius sp. a new haloqrchaeon isolated from saline water.</title>
        <authorList>
            <person name="Duran-Viseras A."/>
            <person name="Sanchez-Porro C."/>
            <person name="Ventosa A."/>
        </authorList>
    </citation>
    <scope>NUCLEOTIDE SEQUENCE [LARGE SCALE GENOMIC DNA]</scope>
    <source>
        <strain evidence="6 7">F9-27</strain>
    </source>
</reference>
<organism evidence="6 7">
    <name type="scientific">Halonotius roseus</name>
    <dbReference type="NCBI Taxonomy" id="2511997"/>
    <lineage>
        <taxon>Archaea</taxon>
        <taxon>Methanobacteriati</taxon>
        <taxon>Methanobacteriota</taxon>
        <taxon>Stenosarchaea group</taxon>
        <taxon>Halobacteria</taxon>
        <taxon>Halobacteriales</taxon>
        <taxon>Haloferacaceae</taxon>
        <taxon>Halonotius</taxon>
    </lineage>
</organism>
<dbReference type="GO" id="GO:0005198">
    <property type="term" value="F:structural molecule activity"/>
    <property type="evidence" value="ECO:0007669"/>
    <property type="project" value="InterPro"/>
</dbReference>
<keyword evidence="6" id="KW-0282">Flagellum</keyword>
<keyword evidence="5" id="KW-0472">Membrane</keyword>
<keyword evidence="5" id="KW-0812">Transmembrane</keyword>
<keyword evidence="5" id="KW-1133">Transmembrane helix</keyword>
<dbReference type="AlphaFoldDB" id="A0A544QP98"/>
<name>A0A544QP98_9EURY</name>
<evidence type="ECO:0000256" key="1">
    <source>
        <dbReference type="ARBA" id="ARBA00004618"/>
    </source>
</evidence>
<accession>A0A544QP98</accession>
<dbReference type="NCBIfam" id="TIGR02537">
    <property type="entry name" value="arch_flag_Nterm"/>
    <property type="match status" value="1"/>
</dbReference>
<dbReference type="InterPro" id="IPR013373">
    <property type="entry name" value="Flagellin/pilin_N_arc"/>
</dbReference>
<keyword evidence="6" id="KW-0969">Cilium</keyword>
<dbReference type="PANTHER" id="PTHR35903:SF1">
    <property type="entry name" value="FLAGELLIN B1"/>
    <property type="match status" value="1"/>
</dbReference>
<proteinExistence type="inferred from homology"/>
<dbReference type="GO" id="GO:0097588">
    <property type="term" value="P:archaeal or bacterial-type flagellum-dependent cell motility"/>
    <property type="evidence" value="ECO:0007669"/>
    <property type="project" value="InterPro"/>
</dbReference>
<dbReference type="GO" id="GO:0097589">
    <property type="term" value="C:archaeal-type flagellum"/>
    <property type="evidence" value="ECO:0007669"/>
    <property type="project" value="UniProtKB-SubCell"/>
</dbReference>
<evidence type="ECO:0000256" key="3">
    <source>
        <dbReference type="ARBA" id="ARBA00022440"/>
    </source>
</evidence>
<comment type="function">
    <text evidence="4">Flagellin is the subunit protein which polymerizes to form the filaments of archaeal flagella.</text>
</comment>
<comment type="subcellular location">
    <subcellularLocation>
        <location evidence="1 4">Archaeal flagellum</location>
    </subcellularLocation>
</comment>
<keyword evidence="6" id="KW-0966">Cell projection</keyword>
<dbReference type="InterPro" id="IPR002774">
    <property type="entry name" value="Flagellin_arc-type"/>
</dbReference>
<keyword evidence="3 4" id="KW-0974">Archaeal flagellum</keyword>
<evidence type="ECO:0000313" key="7">
    <source>
        <dbReference type="Proteomes" id="UP000315385"/>
    </source>
</evidence>
<protein>
    <recommendedName>
        <fullName evidence="4">Flagellin</fullName>
    </recommendedName>
</protein>
<comment type="similarity">
    <text evidence="2 4">Belongs to the archaeal flagellin family.</text>
</comment>
<comment type="caution">
    <text evidence="6">The sequence shown here is derived from an EMBL/GenBank/DDBJ whole genome shotgun (WGS) entry which is preliminary data.</text>
</comment>